<dbReference type="RefSeq" id="WP_344305594.1">
    <property type="nucleotide sequence ID" value="NZ_BAAAQQ010000014.1"/>
</dbReference>
<accession>A0ABN2YXA1</accession>
<feature type="transmembrane region" description="Helical" evidence="1">
    <location>
        <begin position="42"/>
        <end position="63"/>
    </location>
</feature>
<dbReference type="PANTHER" id="PTHR37309:SF1">
    <property type="entry name" value="SLR0284 PROTEIN"/>
    <property type="match status" value="1"/>
</dbReference>
<keyword evidence="1" id="KW-0812">Transmembrane</keyword>
<reference evidence="2 3" key="1">
    <citation type="journal article" date="2019" name="Int. J. Syst. Evol. Microbiol.">
        <title>The Global Catalogue of Microorganisms (GCM) 10K type strain sequencing project: providing services to taxonomists for standard genome sequencing and annotation.</title>
        <authorList>
            <consortium name="The Broad Institute Genomics Platform"/>
            <consortium name="The Broad Institute Genome Sequencing Center for Infectious Disease"/>
            <person name="Wu L."/>
            <person name="Ma J."/>
        </authorList>
    </citation>
    <scope>NUCLEOTIDE SEQUENCE [LARGE SCALE GENOMIC DNA]</scope>
    <source>
        <strain evidence="2 3">JCM 16021</strain>
    </source>
</reference>
<keyword evidence="1" id="KW-0472">Membrane</keyword>
<gene>
    <name evidence="2" type="ORF">GCM10009843_39610</name>
</gene>
<protein>
    <submittedName>
        <fullName evidence="2">Phage holin family protein</fullName>
    </submittedName>
</protein>
<evidence type="ECO:0000313" key="3">
    <source>
        <dbReference type="Proteomes" id="UP001500575"/>
    </source>
</evidence>
<dbReference type="PANTHER" id="PTHR37309">
    <property type="entry name" value="SLR0284 PROTEIN"/>
    <property type="match status" value="1"/>
</dbReference>
<proteinExistence type="predicted"/>
<evidence type="ECO:0000256" key="1">
    <source>
        <dbReference type="SAM" id="Phobius"/>
    </source>
</evidence>
<sequence>MTRVLAWLLSNAVAIAVAAWLLDGISFARPDEPFGTEVQEKVLPLLAVSAILGLVSVTVEPVVKLLSIPFIILTIGLFLLVINALMLLLTAWIADKVAPEAIGFHVDGFWNALVGSIIITLVTGFIDVAVLDD</sequence>
<keyword evidence="1" id="KW-1133">Transmembrane helix</keyword>
<evidence type="ECO:0000313" key="2">
    <source>
        <dbReference type="EMBL" id="GAA2133770.1"/>
    </source>
</evidence>
<dbReference type="InterPro" id="IPR007165">
    <property type="entry name" value="Phage_holin_4_2"/>
</dbReference>
<organism evidence="2 3">
    <name type="scientific">Nocardioides bigeumensis</name>
    <dbReference type="NCBI Taxonomy" id="433657"/>
    <lineage>
        <taxon>Bacteria</taxon>
        <taxon>Bacillati</taxon>
        <taxon>Actinomycetota</taxon>
        <taxon>Actinomycetes</taxon>
        <taxon>Propionibacteriales</taxon>
        <taxon>Nocardioidaceae</taxon>
        <taxon>Nocardioides</taxon>
    </lineage>
</organism>
<dbReference type="EMBL" id="BAAAQQ010000014">
    <property type="protein sequence ID" value="GAA2133770.1"/>
    <property type="molecule type" value="Genomic_DNA"/>
</dbReference>
<comment type="caution">
    <text evidence="2">The sequence shown here is derived from an EMBL/GenBank/DDBJ whole genome shotgun (WGS) entry which is preliminary data.</text>
</comment>
<feature type="transmembrane region" description="Helical" evidence="1">
    <location>
        <begin position="109"/>
        <end position="131"/>
    </location>
</feature>
<name>A0ABN2YXA1_9ACTN</name>
<dbReference type="Proteomes" id="UP001500575">
    <property type="component" value="Unassembled WGS sequence"/>
</dbReference>
<feature type="transmembrane region" description="Helical" evidence="1">
    <location>
        <begin position="70"/>
        <end position="94"/>
    </location>
</feature>
<keyword evidence="3" id="KW-1185">Reference proteome</keyword>
<dbReference type="Pfam" id="PF04020">
    <property type="entry name" value="Phage_holin_4_2"/>
    <property type="match status" value="1"/>
</dbReference>